<dbReference type="CDD" id="cd17574">
    <property type="entry name" value="REC_OmpR"/>
    <property type="match status" value="1"/>
</dbReference>
<dbReference type="Pfam" id="PF00072">
    <property type="entry name" value="Response_reg"/>
    <property type="match status" value="1"/>
</dbReference>
<dbReference type="OrthoDB" id="9127033at2"/>
<dbReference type="InterPro" id="IPR018490">
    <property type="entry name" value="cNMP-bd_dom_sf"/>
</dbReference>
<dbReference type="Pfam" id="PF00027">
    <property type="entry name" value="cNMP_binding"/>
    <property type="match status" value="1"/>
</dbReference>
<feature type="domain" description="HTH crp-type" evidence="9">
    <location>
        <begin position="274"/>
        <end position="345"/>
    </location>
</feature>
<evidence type="ECO:0000256" key="2">
    <source>
        <dbReference type="ARBA" id="ARBA00023012"/>
    </source>
</evidence>
<evidence type="ECO:0000256" key="3">
    <source>
        <dbReference type="ARBA" id="ARBA00023015"/>
    </source>
</evidence>
<dbReference type="InterPro" id="IPR011006">
    <property type="entry name" value="CheY-like_superfamily"/>
</dbReference>
<dbReference type="KEGG" id="nia:A8C56_07440"/>
<keyword evidence="11" id="KW-1185">Reference proteome</keyword>
<keyword evidence="2" id="KW-0902">Two-component regulatory system</keyword>
<name>A0A1A9HZM8_9BACT</name>
<dbReference type="EMBL" id="CP015772">
    <property type="protein sequence ID" value="ANH80836.1"/>
    <property type="molecule type" value="Genomic_DNA"/>
</dbReference>
<keyword evidence="3" id="KW-0805">Transcription regulation</keyword>
<dbReference type="Proteomes" id="UP000077667">
    <property type="component" value="Chromosome"/>
</dbReference>
<keyword evidence="4" id="KW-0238">DNA-binding</keyword>
<feature type="domain" description="Cyclic nucleotide-binding" evidence="7">
    <location>
        <begin position="161"/>
        <end position="260"/>
    </location>
</feature>
<evidence type="ECO:0000256" key="5">
    <source>
        <dbReference type="ARBA" id="ARBA00023163"/>
    </source>
</evidence>
<sequence>MAKILIIEDNPDIRENMAEILELAGYEVITAENGKEGVDAAIKNRPDLILCDIMMPVLDGYGVLHMVQRNKDLQSTPFIFLTAKSERTEIRKGMELGADDYITKPFDSTELLNAIEVRLKKAERIKKFFPGSLDGVNQLISVTYGKDYLEELRKDRTINRYKKKQIIYTEGNHPSRLFYIQKGKVKTFKRNDDGKELIVGLYAAGDFLGYLPLMEGKTYRETAEALDDVELALIPRSEFEELLGSNPVVMKKFMGILASNIDEKAEQLLATAYNSLRKKVADTLVTLHNKYNPQDDAAFQIDLSRENLAAIAGVAKESLIRMLSELKDEKLISLEGSKIKILNYNKLEQMFN</sequence>
<dbReference type="InterPro" id="IPR014710">
    <property type="entry name" value="RmlC-like_jellyroll"/>
</dbReference>
<dbReference type="PROSITE" id="PS50110">
    <property type="entry name" value="RESPONSE_REGULATORY"/>
    <property type="match status" value="1"/>
</dbReference>
<dbReference type="GO" id="GO:0006355">
    <property type="term" value="P:regulation of DNA-templated transcription"/>
    <property type="evidence" value="ECO:0007669"/>
    <property type="project" value="InterPro"/>
</dbReference>
<dbReference type="GO" id="GO:0000976">
    <property type="term" value="F:transcription cis-regulatory region binding"/>
    <property type="evidence" value="ECO:0007669"/>
    <property type="project" value="TreeGrafter"/>
</dbReference>
<dbReference type="Gene3D" id="2.60.120.10">
    <property type="entry name" value="Jelly Rolls"/>
    <property type="match status" value="1"/>
</dbReference>
<dbReference type="SUPFAM" id="SSF52172">
    <property type="entry name" value="CheY-like"/>
    <property type="match status" value="1"/>
</dbReference>
<organism evidence="10 11">
    <name type="scientific">Niabella ginsenosidivorans</name>
    <dbReference type="NCBI Taxonomy" id="1176587"/>
    <lineage>
        <taxon>Bacteria</taxon>
        <taxon>Pseudomonadati</taxon>
        <taxon>Bacteroidota</taxon>
        <taxon>Chitinophagia</taxon>
        <taxon>Chitinophagales</taxon>
        <taxon>Chitinophagaceae</taxon>
        <taxon>Niabella</taxon>
    </lineage>
</organism>
<dbReference type="Pfam" id="PF13545">
    <property type="entry name" value="HTH_Crp_2"/>
    <property type="match status" value="1"/>
</dbReference>
<dbReference type="PANTHER" id="PTHR48111:SF1">
    <property type="entry name" value="TWO-COMPONENT RESPONSE REGULATOR ORR33"/>
    <property type="match status" value="1"/>
</dbReference>
<dbReference type="SUPFAM" id="SSF51206">
    <property type="entry name" value="cAMP-binding domain-like"/>
    <property type="match status" value="1"/>
</dbReference>
<keyword evidence="5" id="KW-0804">Transcription</keyword>
<dbReference type="InterPro" id="IPR036390">
    <property type="entry name" value="WH_DNA-bd_sf"/>
</dbReference>
<dbReference type="AlphaFoldDB" id="A0A1A9HZM8"/>
<dbReference type="Gene3D" id="1.10.10.10">
    <property type="entry name" value="Winged helix-like DNA-binding domain superfamily/Winged helix DNA-binding domain"/>
    <property type="match status" value="1"/>
</dbReference>
<dbReference type="SMART" id="SM00419">
    <property type="entry name" value="HTH_CRP"/>
    <property type="match status" value="1"/>
</dbReference>
<dbReference type="InterPro" id="IPR000595">
    <property type="entry name" value="cNMP-bd_dom"/>
</dbReference>
<dbReference type="Gene3D" id="3.40.50.2300">
    <property type="match status" value="1"/>
</dbReference>
<evidence type="ECO:0000313" key="10">
    <source>
        <dbReference type="EMBL" id="ANH80836.1"/>
    </source>
</evidence>
<gene>
    <name evidence="10" type="ORF">A8C56_07440</name>
</gene>
<dbReference type="InterPro" id="IPR036388">
    <property type="entry name" value="WH-like_DNA-bd_sf"/>
</dbReference>
<protein>
    <submittedName>
        <fullName evidence="10">Transcriptional regulator</fullName>
    </submittedName>
</protein>
<feature type="domain" description="Response regulatory" evidence="8">
    <location>
        <begin position="3"/>
        <end position="119"/>
    </location>
</feature>
<dbReference type="PROSITE" id="PS51063">
    <property type="entry name" value="HTH_CRP_2"/>
    <property type="match status" value="1"/>
</dbReference>
<dbReference type="PANTHER" id="PTHR48111">
    <property type="entry name" value="REGULATOR OF RPOS"/>
    <property type="match status" value="1"/>
</dbReference>
<dbReference type="GO" id="GO:0005829">
    <property type="term" value="C:cytosol"/>
    <property type="evidence" value="ECO:0007669"/>
    <property type="project" value="TreeGrafter"/>
</dbReference>
<evidence type="ECO:0000259" key="9">
    <source>
        <dbReference type="PROSITE" id="PS51063"/>
    </source>
</evidence>
<dbReference type="SMART" id="SM00100">
    <property type="entry name" value="cNMP"/>
    <property type="match status" value="1"/>
</dbReference>
<keyword evidence="1 6" id="KW-0597">Phosphoprotein</keyword>
<dbReference type="PROSITE" id="PS50042">
    <property type="entry name" value="CNMP_BINDING_3"/>
    <property type="match status" value="1"/>
</dbReference>
<accession>A0A1A9HZM8</accession>
<proteinExistence type="predicted"/>
<dbReference type="InterPro" id="IPR039420">
    <property type="entry name" value="WalR-like"/>
</dbReference>
<dbReference type="RefSeq" id="WP_067754002.1">
    <property type="nucleotide sequence ID" value="NZ_CP015772.1"/>
</dbReference>
<dbReference type="GO" id="GO:0032993">
    <property type="term" value="C:protein-DNA complex"/>
    <property type="evidence" value="ECO:0007669"/>
    <property type="project" value="TreeGrafter"/>
</dbReference>
<dbReference type="InterPro" id="IPR001789">
    <property type="entry name" value="Sig_transdc_resp-reg_receiver"/>
</dbReference>
<dbReference type="CDD" id="cd00038">
    <property type="entry name" value="CAP_ED"/>
    <property type="match status" value="1"/>
</dbReference>
<evidence type="ECO:0000259" key="8">
    <source>
        <dbReference type="PROSITE" id="PS50110"/>
    </source>
</evidence>
<evidence type="ECO:0000259" key="7">
    <source>
        <dbReference type="PROSITE" id="PS50042"/>
    </source>
</evidence>
<evidence type="ECO:0000256" key="1">
    <source>
        <dbReference type="ARBA" id="ARBA00022553"/>
    </source>
</evidence>
<evidence type="ECO:0000256" key="4">
    <source>
        <dbReference type="ARBA" id="ARBA00023125"/>
    </source>
</evidence>
<evidence type="ECO:0000313" key="11">
    <source>
        <dbReference type="Proteomes" id="UP000077667"/>
    </source>
</evidence>
<dbReference type="GO" id="GO:0000156">
    <property type="term" value="F:phosphorelay response regulator activity"/>
    <property type="evidence" value="ECO:0007669"/>
    <property type="project" value="TreeGrafter"/>
</dbReference>
<dbReference type="InterPro" id="IPR012318">
    <property type="entry name" value="HTH_CRP"/>
</dbReference>
<dbReference type="SUPFAM" id="SSF46785">
    <property type="entry name" value="Winged helix' DNA-binding domain"/>
    <property type="match status" value="1"/>
</dbReference>
<dbReference type="SMART" id="SM00448">
    <property type="entry name" value="REC"/>
    <property type="match status" value="1"/>
</dbReference>
<evidence type="ECO:0000256" key="6">
    <source>
        <dbReference type="PROSITE-ProRule" id="PRU00169"/>
    </source>
</evidence>
<reference evidence="10 11" key="1">
    <citation type="submission" date="2016-05" db="EMBL/GenBank/DDBJ databases">
        <title>Niabella ginsenosidivorans BS26 whole genome sequencing.</title>
        <authorList>
            <person name="Im W.T."/>
            <person name="Siddiqi M.Z."/>
        </authorList>
    </citation>
    <scope>NUCLEOTIDE SEQUENCE [LARGE SCALE GENOMIC DNA]</scope>
    <source>
        <strain evidence="10 11">BS26</strain>
    </source>
</reference>
<feature type="modified residue" description="4-aspartylphosphate" evidence="6">
    <location>
        <position position="52"/>
    </location>
</feature>
<dbReference type="STRING" id="1176587.A8C56_07440"/>